<dbReference type="Proteomes" id="UP000320184">
    <property type="component" value="Unassembled WGS sequence"/>
</dbReference>
<evidence type="ECO:0000256" key="1">
    <source>
        <dbReference type="ARBA" id="ARBA00004651"/>
    </source>
</evidence>
<evidence type="ECO:0000259" key="8">
    <source>
        <dbReference type="PROSITE" id="PS50893"/>
    </source>
</evidence>
<evidence type="ECO:0000256" key="6">
    <source>
        <dbReference type="ARBA" id="ARBA00023136"/>
    </source>
</evidence>
<evidence type="ECO:0000259" key="9">
    <source>
        <dbReference type="PROSITE" id="PS50929"/>
    </source>
</evidence>
<gene>
    <name evidence="10" type="ORF">E6K73_09580</name>
</gene>
<dbReference type="SMART" id="SM00382">
    <property type="entry name" value="AAA"/>
    <property type="match status" value="1"/>
</dbReference>
<evidence type="ECO:0000313" key="11">
    <source>
        <dbReference type="Proteomes" id="UP000320184"/>
    </source>
</evidence>
<dbReference type="Gene3D" id="1.20.1560.10">
    <property type="entry name" value="ABC transporter type 1, transmembrane domain"/>
    <property type="match status" value="1"/>
</dbReference>
<dbReference type="GO" id="GO:0016887">
    <property type="term" value="F:ATP hydrolysis activity"/>
    <property type="evidence" value="ECO:0007669"/>
    <property type="project" value="InterPro"/>
</dbReference>
<evidence type="ECO:0000256" key="4">
    <source>
        <dbReference type="ARBA" id="ARBA00022840"/>
    </source>
</evidence>
<reference evidence="10 11" key="1">
    <citation type="journal article" date="2019" name="Nat. Microbiol.">
        <title>Mediterranean grassland soil C-N compound turnover is dependent on rainfall and depth, and is mediated by genomically divergent microorganisms.</title>
        <authorList>
            <person name="Diamond S."/>
            <person name="Andeer P.F."/>
            <person name="Li Z."/>
            <person name="Crits-Christoph A."/>
            <person name="Burstein D."/>
            <person name="Anantharaman K."/>
            <person name="Lane K.R."/>
            <person name="Thomas B.C."/>
            <person name="Pan C."/>
            <person name="Northen T.R."/>
            <person name="Banfield J.F."/>
        </authorList>
    </citation>
    <scope>NUCLEOTIDE SEQUENCE [LARGE SCALE GENOMIC DNA]</scope>
    <source>
        <strain evidence="10">WS_3</strain>
    </source>
</reference>
<evidence type="ECO:0000256" key="3">
    <source>
        <dbReference type="ARBA" id="ARBA00022741"/>
    </source>
</evidence>
<dbReference type="PROSITE" id="PS00211">
    <property type="entry name" value="ABC_TRANSPORTER_1"/>
    <property type="match status" value="1"/>
</dbReference>
<comment type="subcellular location">
    <subcellularLocation>
        <location evidence="1">Cell membrane</location>
        <topology evidence="1">Multi-pass membrane protein</topology>
    </subcellularLocation>
</comment>
<name>A0A538SE89_UNCEI</name>
<dbReference type="CDD" id="cd18564">
    <property type="entry name" value="ABC_6TM_exporter_like"/>
    <property type="match status" value="1"/>
</dbReference>
<dbReference type="GO" id="GO:0005524">
    <property type="term" value="F:ATP binding"/>
    <property type="evidence" value="ECO:0007669"/>
    <property type="project" value="UniProtKB-KW"/>
</dbReference>
<feature type="transmembrane region" description="Helical" evidence="7">
    <location>
        <begin position="21"/>
        <end position="45"/>
    </location>
</feature>
<dbReference type="InterPro" id="IPR011527">
    <property type="entry name" value="ABC1_TM_dom"/>
</dbReference>
<dbReference type="InterPro" id="IPR003593">
    <property type="entry name" value="AAA+_ATPase"/>
</dbReference>
<dbReference type="GO" id="GO:0015421">
    <property type="term" value="F:ABC-type oligopeptide transporter activity"/>
    <property type="evidence" value="ECO:0007669"/>
    <property type="project" value="TreeGrafter"/>
</dbReference>
<evidence type="ECO:0000256" key="5">
    <source>
        <dbReference type="ARBA" id="ARBA00022989"/>
    </source>
</evidence>
<dbReference type="EMBL" id="VBOT01000119">
    <property type="protein sequence ID" value="TMQ49667.1"/>
    <property type="molecule type" value="Genomic_DNA"/>
</dbReference>
<feature type="transmembrane region" description="Helical" evidence="7">
    <location>
        <begin position="88"/>
        <end position="110"/>
    </location>
</feature>
<dbReference type="InterPro" id="IPR039421">
    <property type="entry name" value="Type_1_exporter"/>
</dbReference>
<keyword evidence="6 7" id="KW-0472">Membrane</keyword>
<dbReference type="PROSITE" id="PS50929">
    <property type="entry name" value="ABC_TM1F"/>
    <property type="match status" value="1"/>
</dbReference>
<keyword evidence="2 7" id="KW-0812">Transmembrane</keyword>
<dbReference type="InterPro" id="IPR003439">
    <property type="entry name" value="ABC_transporter-like_ATP-bd"/>
</dbReference>
<comment type="caution">
    <text evidence="10">The sequence shown here is derived from an EMBL/GenBank/DDBJ whole genome shotgun (WGS) entry which is preliminary data.</text>
</comment>
<accession>A0A538SE89</accession>
<proteinExistence type="predicted"/>
<dbReference type="InterPro" id="IPR027417">
    <property type="entry name" value="P-loop_NTPase"/>
</dbReference>
<dbReference type="SUPFAM" id="SSF52540">
    <property type="entry name" value="P-loop containing nucleoside triphosphate hydrolases"/>
    <property type="match status" value="1"/>
</dbReference>
<dbReference type="AlphaFoldDB" id="A0A538SE89"/>
<feature type="domain" description="ABC transmembrane type-1" evidence="9">
    <location>
        <begin position="34"/>
        <end position="337"/>
    </location>
</feature>
<evidence type="ECO:0000313" key="10">
    <source>
        <dbReference type="EMBL" id="TMQ49667.1"/>
    </source>
</evidence>
<dbReference type="GO" id="GO:0005886">
    <property type="term" value="C:plasma membrane"/>
    <property type="evidence" value="ECO:0007669"/>
    <property type="project" value="UniProtKB-SubCell"/>
</dbReference>
<dbReference type="SUPFAM" id="SSF90123">
    <property type="entry name" value="ABC transporter transmembrane region"/>
    <property type="match status" value="1"/>
</dbReference>
<protein>
    <submittedName>
        <fullName evidence="10">ABC transporter ATP-binding protein</fullName>
    </submittedName>
</protein>
<dbReference type="Pfam" id="PF00005">
    <property type="entry name" value="ABC_tran"/>
    <property type="match status" value="1"/>
</dbReference>
<dbReference type="PANTHER" id="PTHR43394:SF1">
    <property type="entry name" value="ATP-BINDING CASSETTE SUB-FAMILY B MEMBER 10, MITOCHONDRIAL"/>
    <property type="match status" value="1"/>
</dbReference>
<organism evidence="10 11">
    <name type="scientific">Eiseniibacteriota bacterium</name>
    <dbReference type="NCBI Taxonomy" id="2212470"/>
    <lineage>
        <taxon>Bacteria</taxon>
        <taxon>Candidatus Eiseniibacteriota</taxon>
    </lineage>
</organism>
<dbReference type="Pfam" id="PF00664">
    <property type="entry name" value="ABC_membrane"/>
    <property type="match status" value="1"/>
</dbReference>
<keyword evidence="5 7" id="KW-1133">Transmembrane helix</keyword>
<evidence type="ECO:0000256" key="2">
    <source>
        <dbReference type="ARBA" id="ARBA00022692"/>
    </source>
</evidence>
<feature type="transmembrane region" description="Helical" evidence="7">
    <location>
        <begin position="165"/>
        <end position="190"/>
    </location>
</feature>
<evidence type="ECO:0000256" key="7">
    <source>
        <dbReference type="SAM" id="Phobius"/>
    </source>
</evidence>
<dbReference type="PROSITE" id="PS50893">
    <property type="entry name" value="ABC_TRANSPORTER_2"/>
    <property type="match status" value="1"/>
</dbReference>
<dbReference type="PANTHER" id="PTHR43394">
    <property type="entry name" value="ATP-DEPENDENT PERMEASE MDL1, MITOCHONDRIAL"/>
    <property type="match status" value="1"/>
</dbReference>
<dbReference type="Gene3D" id="3.40.50.300">
    <property type="entry name" value="P-loop containing nucleotide triphosphate hydrolases"/>
    <property type="match status" value="1"/>
</dbReference>
<dbReference type="InterPro" id="IPR036640">
    <property type="entry name" value="ABC1_TM_sf"/>
</dbReference>
<keyword evidence="4 10" id="KW-0067">ATP-binding</keyword>
<dbReference type="InterPro" id="IPR017871">
    <property type="entry name" value="ABC_transporter-like_CS"/>
</dbReference>
<feature type="domain" description="ABC transporter" evidence="8">
    <location>
        <begin position="371"/>
        <end position="605"/>
    </location>
</feature>
<keyword evidence="3" id="KW-0547">Nucleotide-binding</keyword>
<sequence length="610" mass="65446">MLSMFRRIASAFPRAERVRRYFLPYVRPHLWELAGALVLGALVALTEVLRPWPLQVVFDFALGGPPGHHPHHHGQELFGLKLSSLSPVTLVGGAAAAIVLISAVGGFGAFGQTVMLSNVGQRVVARIRRDLFRHLMRLPVSFHTGREHGDTLLRLTGDIVLLRELLVGGLLDGCAALLTLVGTLGVMLWLEPRLTLASLAIVPPVAIASAGLSERIRRSVQRTRAKEGNVASRAGEALSAISVLQAFGATGKVTERFERENRSGLRSGLKASRLEAVLARSLDLVTSAGVGVTLALGAWSVRTGRLSPGGLLVFFAYQRTLYRPIRQIARLAARSAKSAACGERIVEILETEPAIADRPDAVPCPPLAGEIGFDNVSMRYPRGDQALSEVSFSIPAGCTAVIRGESGAGKTTLVSLLPRLIDPTGGRVLVDGRDVRDFTLESLRAQVAMVFQESVLLGFSVRENIALGVPEASAEEVEQAAWRAGVMRFAGELPNGLDTVVGERGALLSGGQRQRVALARAALRRSPILVLDEPFAHLDETNRDHVVKALREVSAGRTVLLVTHRDTPGLEPDLEVELSGGRLAGLREHPAPAWRVARGVPRRALEEAAP</sequence>